<dbReference type="EMBL" id="JARBHB010000003">
    <property type="protein sequence ID" value="KAJ8889614.1"/>
    <property type="molecule type" value="Genomic_DNA"/>
</dbReference>
<gene>
    <name evidence="1" type="ORF">PR048_009114</name>
</gene>
<comment type="caution">
    <text evidence="1">The sequence shown here is derived from an EMBL/GenBank/DDBJ whole genome shotgun (WGS) entry which is preliminary data.</text>
</comment>
<evidence type="ECO:0000313" key="1">
    <source>
        <dbReference type="EMBL" id="KAJ8889614.1"/>
    </source>
</evidence>
<organism evidence="1 2">
    <name type="scientific">Dryococelus australis</name>
    <dbReference type="NCBI Taxonomy" id="614101"/>
    <lineage>
        <taxon>Eukaryota</taxon>
        <taxon>Metazoa</taxon>
        <taxon>Ecdysozoa</taxon>
        <taxon>Arthropoda</taxon>
        <taxon>Hexapoda</taxon>
        <taxon>Insecta</taxon>
        <taxon>Pterygota</taxon>
        <taxon>Neoptera</taxon>
        <taxon>Polyneoptera</taxon>
        <taxon>Phasmatodea</taxon>
        <taxon>Verophasmatodea</taxon>
        <taxon>Anareolatae</taxon>
        <taxon>Phasmatidae</taxon>
        <taxon>Eurycanthinae</taxon>
        <taxon>Dryococelus</taxon>
    </lineage>
</organism>
<reference evidence="1 2" key="1">
    <citation type="submission" date="2023-02" db="EMBL/GenBank/DDBJ databases">
        <title>LHISI_Scaffold_Assembly.</title>
        <authorList>
            <person name="Stuart O.P."/>
            <person name="Cleave R."/>
            <person name="Magrath M.J.L."/>
            <person name="Mikheyev A.S."/>
        </authorList>
    </citation>
    <scope>NUCLEOTIDE SEQUENCE [LARGE SCALE GENOMIC DNA]</scope>
    <source>
        <strain evidence="1">Daus_M_001</strain>
        <tissue evidence="1">Leg muscle</tissue>
    </source>
</reference>
<evidence type="ECO:0000313" key="2">
    <source>
        <dbReference type="Proteomes" id="UP001159363"/>
    </source>
</evidence>
<name>A0ABQ9HZW9_9NEOP</name>
<keyword evidence="2" id="KW-1185">Reference proteome</keyword>
<accession>A0ABQ9HZW9</accession>
<proteinExistence type="predicted"/>
<protein>
    <submittedName>
        <fullName evidence="1">Uncharacterized protein</fullName>
    </submittedName>
</protein>
<sequence length="162" mass="18617">MPVICVCFSSVQKFDPRETKWGILRHCYYLFKNLPARSADYIQITGSEIFPKKFCAIRWLENVEVAERAMKILLHLKKFVKEVSVSCVSFDMVKSSLVDNLLEVKLTLLYSLASELELFLTIFQRKVTMVPFLCDSLEDILLALVEKICEIRGTAELEGEAK</sequence>
<dbReference type="Proteomes" id="UP001159363">
    <property type="component" value="Chromosome 3"/>
</dbReference>